<name>A0A8H3UFL5_VENIN</name>
<organism evidence="2 4">
    <name type="scientific">Venturia inaequalis</name>
    <name type="common">Apple scab fungus</name>
    <dbReference type="NCBI Taxonomy" id="5025"/>
    <lineage>
        <taxon>Eukaryota</taxon>
        <taxon>Fungi</taxon>
        <taxon>Dikarya</taxon>
        <taxon>Ascomycota</taxon>
        <taxon>Pezizomycotina</taxon>
        <taxon>Dothideomycetes</taxon>
        <taxon>Pleosporomycetidae</taxon>
        <taxon>Venturiales</taxon>
        <taxon>Venturiaceae</taxon>
        <taxon>Venturia</taxon>
    </lineage>
</organism>
<feature type="region of interest" description="Disordered" evidence="1">
    <location>
        <begin position="424"/>
        <end position="447"/>
    </location>
</feature>
<proteinExistence type="predicted"/>
<feature type="compositionally biased region" description="Polar residues" evidence="1">
    <location>
        <begin position="38"/>
        <end position="47"/>
    </location>
</feature>
<dbReference type="EMBL" id="WNWR01000040">
    <property type="protein sequence ID" value="KAE9993049.1"/>
    <property type="molecule type" value="Genomic_DNA"/>
</dbReference>
<feature type="compositionally biased region" description="Polar residues" evidence="1">
    <location>
        <begin position="1"/>
        <end position="19"/>
    </location>
</feature>
<accession>A0A8H3UFL5</accession>
<evidence type="ECO:0000313" key="5">
    <source>
        <dbReference type="Proteomes" id="UP000490939"/>
    </source>
</evidence>
<feature type="compositionally biased region" description="Basic and acidic residues" evidence="1">
    <location>
        <begin position="377"/>
        <end position="389"/>
    </location>
</feature>
<feature type="region of interest" description="Disordered" evidence="1">
    <location>
        <begin position="150"/>
        <end position="173"/>
    </location>
</feature>
<feature type="compositionally biased region" description="Basic residues" evidence="1">
    <location>
        <begin position="60"/>
        <end position="69"/>
    </location>
</feature>
<evidence type="ECO:0000256" key="1">
    <source>
        <dbReference type="SAM" id="MobiDB-lite"/>
    </source>
</evidence>
<dbReference type="AlphaFoldDB" id="A0A8H3UFL5"/>
<reference evidence="2 4" key="1">
    <citation type="submission" date="2018-12" db="EMBL/GenBank/DDBJ databases">
        <title>Venturia inaequalis Genome Resource.</title>
        <authorList>
            <person name="Lichtner F.J."/>
        </authorList>
    </citation>
    <scope>NUCLEOTIDE SEQUENCE [LARGE SCALE GENOMIC DNA]</scope>
    <source>
        <strain evidence="2 4">120213</strain>
        <strain evidence="3 5">DMI_063113</strain>
    </source>
</reference>
<feature type="region of interest" description="Disordered" evidence="1">
    <location>
        <begin position="33"/>
        <end position="124"/>
    </location>
</feature>
<protein>
    <submittedName>
        <fullName evidence="2">Uncharacterized protein</fullName>
    </submittedName>
</protein>
<feature type="compositionally biased region" description="Low complexity" evidence="1">
    <location>
        <begin position="86"/>
        <end position="103"/>
    </location>
</feature>
<dbReference type="Proteomes" id="UP000490939">
    <property type="component" value="Unassembled WGS sequence"/>
</dbReference>
<dbReference type="EMBL" id="WNWS01000411">
    <property type="protein sequence ID" value="KAE9968358.1"/>
    <property type="molecule type" value="Genomic_DNA"/>
</dbReference>
<feature type="compositionally biased region" description="Basic residues" evidence="1">
    <location>
        <begin position="104"/>
        <end position="117"/>
    </location>
</feature>
<gene>
    <name evidence="3" type="ORF">EG327_006831</name>
    <name evidence="2" type="ORF">EG328_007630</name>
</gene>
<feature type="region of interest" description="Disordered" evidence="1">
    <location>
        <begin position="377"/>
        <end position="399"/>
    </location>
</feature>
<comment type="caution">
    <text evidence="2">The sequence shown here is derived from an EMBL/GenBank/DDBJ whole genome shotgun (WGS) entry which is preliminary data.</text>
</comment>
<evidence type="ECO:0000313" key="3">
    <source>
        <dbReference type="EMBL" id="KAE9993049.1"/>
    </source>
</evidence>
<evidence type="ECO:0000313" key="4">
    <source>
        <dbReference type="Proteomes" id="UP000447873"/>
    </source>
</evidence>
<keyword evidence="5" id="KW-1185">Reference proteome</keyword>
<dbReference type="Proteomes" id="UP000447873">
    <property type="component" value="Unassembled WGS sequence"/>
</dbReference>
<feature type="region of interest" description="Disordered" evidence="1">
    <location>
        <begin position="1"/>
        <end position="20"/>
    </location>
</feature>
<sequence length="561" mass="63582">MANGNQNFDFPPASDSNLHLGSLTDRFQDLRQHLNPDQGESSNSLRQQRPHPHPSQIHSSRYRSGRRGTHQNTYNHLPPVAVLGTSRSPSSSPAAYSPPSARPGRGRHSSSWRRRVRREMQDGTETLEDLIRDRPARLDQLHWQLNDTESALRASDESAPRLHRSKRRKITDDTSERNVPAFKYGYHGQTIPGRLNMEIVRCDGGEWDPARDSIAVSRETHRAENVLKDDKSVYCTRHPECNLLLRHRDESIFHLDSLTIRAPETGYTAPSLQQGLVFVGMTPESLVKGSAAYHIRYEDSSSHTRSPSPSSGSESIPLVEALHDRAVWDASRERMRYRDHELDFPGAGYSAAGQAETTRRADFLRRYPRRTGIREHTRSRWSTRNEEHTQNSSNLDYCDWPPLEPVASNGLARAPTPPPFTVIAESDDGSDDGSIRTGYLPPMVLRDDGSDEYRDTIRGLHYGIPRPARRTSPGRIEPRSNFVTEGEGESETGNVLQPSASFFMGEQRSRITIKFEPPVSGRFLMLKLFSPQLQHGKNIDIQYIQVNGFAGPRFFPKIEWR</sequence>
<evidence type="ECO:0000313" key="2">
    <source>
        <dbReference type="EMBL" id="KAE9968358.1"/>
    </source>
</evidence>
<feature type="region of interest" description="Disordered" evidence="1">
    <location>
        <begin position="464"/>
        <end position="492"/>
    </location>
</feature>